<dbReference type="AlphaFoldDB" id="A0A080YWA7"/>
<dbReference type="Proteomes" id="UP000028582">
    <property type="component" value="Unassembled WGS sequence"/>
</dbReference>
<reference evidence="1 2" key="1">
    <citation type="submission" date="2013-11" db="EMBL/GenBank/DDBJ databases">
        <title>The Genome Sequence of Phytophthora parasitica P1976.</title>
        <authorList>
            <consortium name="The Broad Institute Genomics Platform"/>
            <person name="Russ C."/>
            <person name="Tyler B."/>
            <person name="Panabieres F."/>
            <person name="Shan W."/>
            <person name="Tripathy S."/>
            <person name="Grunwald N."/>
            <person name="Machado M."/>
            <person name="Johnson C.S."/>
            <person name="Walker B."/>
            <person name="Young S."/>
            <person name="Zeng Q."/>
            <person name="Gargeya S."/>
            <person name="Fitzgerald M."/>
            <person name="Haas B."/>
            <person name="Abouelleil A."/>
            <person name="Allen A.W."/>
            <person name="Alvarado L."/>
            <person name="Arachchi H.M."/>
            <person name="Berlin A.M."/>
            <person name="Chapman S.B."/>
            <person name="Gainer-Dewar J."/>
            <person name="Goldberg J."/>
            <person name="Griggs A."/>
            <person name="Gujja S."/>
            <person name="Hansen M."/>
            <person name="Howarth C."/>
            <person name="Imamovic A."/>
            <person name="Ireland A."/>
            <person name="Larimer J."/>
            <person name="McCowan C."/>
            <person name="Murphy C."/>
            <person name="Pearson M."/>
            <person name="Poon T.W."/>
            <person name="Priest M."/>
            <person name="Roberts A."/>
            <person name="Saif S."/>
            <person name="Shea T."/>
            <person name="Sisk P."/>
            <person name="Sykes S."/>
            <person name="Wortman J."/>
            <person name="Nusbaum C."/>
            <person name="Birren B."/>
        </authorList>
    </citation>
    <scope>NUCLEOTIDE SEQUENCE [LARGE SCALE GENOMIC DNA]</scope>
    <source>
        <strain evidence="1 2">P1976</strain>
    </source>
</reference>
<accession>A0A080YWA7</accession>
<evidence type="ECO:0000313" key="2">
    <source>
        <dbReference type="Proteomes" id="UP000028582"/>
    </source>
</evidence>
<dbReference type="EMBL" id="ANJA01004945">
    <property type="protein sequence ID" value="ETO58668.1"/>
    <property type="molecule type" value="Genomic_DNA"/>
</dbReference>
<protein>
    <recommendedName>
        <fullName evidence="3">Reverse transcriptase Ty1/copia-type domain-containing protein</fullName>
    </recommendedName>
</protein>
<comment type="caution">
    <text evidence="1">The sequence shown here is derived from an EMBL/GenBank/DDBJ whole genome shotgun (WGS) entry which is preliminary data.</text>
</comment>
<gene>
    <name evidence="1" type="ORF">F444_22952</name>
</gene>
<proteinExistence type="predicted"/>
<name>A0A080YWA7_PHYNI</name>
<sequence length="57" mass="6661">MTSLGEVWYLHGIEIIRNRAARQVVFSQAQYVRELLQRFHMAAYIGVRTLEPYGALH</sequence>
<organism evidence="1 2">
    <name type="scientific">Phytophthora nicotianae P1976</name>
    <dbReference type="NCBI Taxonomy" id="1317066"/>
    <lineage>
        <taxon>Eukaryota</taxon>
        <taxon>Sar</taxon>
        <taxon>Stramenopiles</taxon>
        <taxon>Oomycota</taxon>
        <taxon>Peronosporomycetes</taxon>
        <taxon>Peronosporales</taxon>
        <taxon>Peronosporaceae</taxon>
        <taxon>Phytophthora</taxon>
    </lineage>
</organism>
<evidence type="ECO:0000313" key="1">
    <source>
        <dbReference type="EMBL" id="ETO58668.1"/>
    </source>
</evidence>
<feature type="non-terminal residue" evidence="1">
    <location>
        <position position="57"/>
    </location>
</feature>
<dbReference type="OrthoDB" id="107701at2759"/>
<evidence type="ECO:0008006" key="3">
    <source>
        <dbReference type="Google" id="ProtNLM"/>
    </source>
</evidence>